<evidence type="ECO:0000256" key="1">
    <source>
        <dbReference type="SAM" id="MobiDB-lite"/>
    </source>
</evidence>
<dbReference type="Pfam" id="PF19567">
    <property type="entry name" value="CpsB_CapC"/>
    <property type="match status" value="1"/>
</dbReference>
<accession>A0A2U3KMZ7</accession>
<proteinExistence type="predicted"/>
<evidence type="ECO:0000313" key="2">
    <source>
        <dbReference type="EMBL" id="SPF40995.1"/>
    </source>
</evidence>
<dbReference type="Proteomes" id="UP000238701">
    <property type="component" value="Unassembled WGS sequence"/>
</dbReference>
<feature type="region of interest" description="Disordered" evidence="1">
    <location>
        <begin position="104"/>
        <end position="126"/>
    </location>
</feature>
<evidence type="ECO:0000313" key="3">
    <source>
        <dbReference type="Proteomes" id="UP000238701"/>
    </source>
</evidence>
<dbReference type="Gene3D" id="3.20.20.140">
    <property type="entry name" value="Metal-dependent hydrolases"/>
    <property type="match status" value="1"/>
</dbReference>
<dbReference type="GO" id="GO:0004725">
    <property type="term" value="F:protein tyrosine phosphatase activity"/>
    <property type="evidence" value="ECO:0007669"/>
    <property type="project" value="InterPro"/>
</dbReference>
<sequence length="126" mass="13641">MCGRRAGRRKLCNAASFPFASSASSLLCGKALDLPLSPRICLNQDRRNCGARPVFPEIAVPENGAPVTVVDIHSHILPAVDDGPKTWDECVAMCRAAAAGGHVPRRGRRWHHPHGGHAARQRPLRL</sequence>
<gene>
    <name evidence="2" type="ORF">SBA1_340036</name>
</gene>
<dbReference type="GO" id="GO:0030145">
    <property type="term" value="F:manganese ion binding"/>
    <property type="evidence" value="ECO:0007669"/>
    <property type="project" value="InterPro"/>
</dbReference>
<reference evidence="3" key="1">
    <citation type="submission" date="2018-02" db="EMBL/GenBank/DDBJ databases">
        <authorList>
            <person name="Hausmann B."/>
        </authorList>
    </citation>
    <scope>NUCLEOTIDE SEQUENCE [LARGE SCALE GENOMIC DNA]</scope>
    <source>
        <strain evidence="3">Peat soil MAG SbA1</strain>
    </source>
</reference>
<organism evidence="2 3">
    <name type="scientific">Candidatus Sulfotelmatobacter kueseliae</name>
    <dbReference type="NCBI Taxonomy" id="2042962"/>
    <lineage>
        <taxon>Bacteria</taxon>
        <taxon>Pseudomonadati</taxon>
        <taxon>Acidobacteriota</taxon>
        <taxon>Terriglobia</taxon>
        <taxon>Terriglobales</taxon>
        <taxon>Candidatus Korobacteraceae</taxon>
        <taxon>Candidatus Sulfotelmatobacter</taxon>
    </lineage>
</organism>
<name>A0A2U3KMZ7_9BACT</name>
<dbReference type="InterPro" id="IPR016667">
    <property type="entry name" value="Caps_polysacc_synth_CpsB/CapC"/>
</dbReference>
<dbReference type="AlphaFoldDB" id="A0A2U3KMZ7"/>
<dbReference type="EMBL" id="OMOD01000127">
    <property type="protein sequence ID" value="SPF40995.1"/>
    <property type="molecule type" value="Genomic_DNA"/>
</dbReference>
<protein>
    <submittedName>
        <fullName evidence="2">Uncharacterized protein</fullName>
    </submittedName>
</protein>